<dbReference type="GeneID" id="90541381"/>
<gene>
    <name evidence="1" type="ORF">VNE69_05157</name>
</gene>
<organism evidence="1 2">
    <name type="scientific">Vairimorpha necatrix</name>
    <dbReference type="NCBI Taxonomy" id="6039"/>
    <lineage>
        <taxon>Eukaryota</taxon>
        <taxon>Fungi</taxon>
        <taxon>Fungi incertae sedis</taxon>
        <taxon>Microsporidia</taxon>
        <taxon>Nosematidae</taxon>
        <taxon>Vairimorpha</taxon>
    </lineage>
</organism>
<evidence type="ECO:0000313" key="2">
    <source>
        <dbReference type="Proteomes" id="UP001334084"/>
    </source>
</evidence>
<dbReference type="AlphaFoldDB" id="A0AAX4JCJ7"/>
<keyword evidence="2" id="KW-1185">Reference proteome</keyword>
<accession>A0AAX4JCJ7</accession>
<sequence length="820" mass="96711">MTISRIQKNTKISDMTNIGKIIICNKSTHLEFYDTKLSFLSSLSLDFYTYKLVKYSENILILIGKNKYQICNFEYSINKKVYNLKKINLENVNIKYYEKYHVWSNLVIFYSDEGLKMYHFTKDRLLEDDVPNDLDFFTLLHYDFCGNILNIVARDVEDTTYILRYNNKFSLTKKIKKSCMAIYAFNQGYILINEGLVWYEINNKKVAETEFGNTKITSSVIYEGNLILSMKDNELIKISVENENMIIVKVFELNTFNNLVLVDNLILGHTTCGYCQIFNIKNDEIEIIQSLDSISNLNRSIYNDKRLYFYNDKFMSMLSNFQMCKTVNITDCTNLQSFYFFRGIFISTYENLTEFRDFDLSSNIISSELSANIESLNYNVTGFYEYDDTLYFYSKSKIHKLKDKMDVIDLNEDILLCSFDQDKFVYYTEEGKLKCGGHSLEIFDISCIIYYKNNIYVSTYNNEFSIYDSSLDLISRNKKDTFLMSTIHRGNLYFLDTEDFLNVYDVEMNAFTCALKFDSVKNMISSDHLFLLGTFTVKLSDPTSQATFLDLKNIKFIQKYQDIYYILVKGKLYRVTFSDLSYKYISNNNKLLCMDKKGSKIFSVDTNGLLKYDNFAKNYDILKHHSNSTLRLLEYKNKEYSMLTNDNIIRFNTKTKTLSQECINRKIIYCDQRIKVYYNEFTVDKKIIKYEKGIIKDACVKGDMILFIDYFKGFFIYDLVNEEWLDLTTNYEEDKENYKKRHKSVKSSLFKTKYNSGYIWNNKIILSAEGKIVTLDLKPNIIEIYEVDEEIVCFTENSLEINKSILYCLTVGNSIWKLEE</sequence>
<dbReference type="EMBL" id="CP142730">
    <property type="protein sequence ID" value="WUR03568.1"/>
    <property type="molecule type" value="Genomic_DNA"/>
</dbReference>
<dbReference type="Proteomes" id="UP001334084">
    <property type="component" value="Chromosome 5"/>
</dbReference>
<dbReference type="KEGG" id="vnx:VNE69_05157"/>
<protein>
    <submittedName>
        <fullName evidence="1">WD40 repeat domain-containing protein</fullName>
    </submittedName>
</protein>
<proteinExistence type="predicted"/>
<dbReference type="RefSeq" id="XP_065329713.1">
    <property type="nucleotide sequence ID" value="XM_065473641.1"/>
</dbReference>
<reference evidence="1" key="1">
    <citation type="journal article" date="2024" name="BMC Genomics">
        <title>Functional annotation of a divergent genome using sequence and structure-based similarity.</title>
        <authorList>
            <person name="Svedberg D."/>
            <person name="Winiger R.R."/>
            <person name="Berg A."/>
            <person name="Sharma H."/>
            <person name="Tellgren-Roth C."/>
            <person name="Debrunner-Vossbrinck B.A."/>
            <person name="Vossbrinck C.R."/>
            <person name="Barandun J."/>
        </authorList>
    </citation>
    <scope>NUCLEOTIDE SEQUENCE</scope>
    <source>
        <strain evidence="1">Illinois isolate</strain>
    </source>
</reference>
<evidence type="ECO:0000313" key="1">
    <source>
        <dbReference type="EMBL" id="WUR03568.1"/>
    </source>
</evidence>
<name>A0AAX4JCJ7_9MICR</name>